<accession>A0ABR1Y582</accession>
<proteinExistence type="predicted"/>
<organism evidence="2 3">
    <name type="scientific">Phyllosticta citrichinensis</name>
    <dbReference type="NCBI Taxonomy" id="1130410"/>
    <lineage>
        <taxon>Eukaryota</taxon>
        <taxon>Fungi</taxon>
        <taxon>Dikarya</taxon>
        <taxon>Ascomycota</taxon>
        <taxon>Pezizomycotina</taxon>
        <taxon>Dothideomycetes</taxon>
        <taxon>Dothideomycetes incertae sedis</taxon>
        <taxon>Botryosphaeriales</taxon>
        <taxon>Phyllostictaceae</taxon>
        <taxon>Phyllosticta</taxon>
    </lineage>
</organism>
<dbReference type="EMBL" id="JBBWUH010000002">
    <property type="protein sequence ID" value="KAK8176132.1"/>
    <property type="molecule type" value="Genomic_DNA"/>
</dbReference>
<evidence type="ECO:0000313" key="2">
    <source>
        <dbReference type="EMBL" id="KAK8176132.1"/>
    </source>
</evidence>
<evidence type="ECO:0000313" key="3">
    <source>
        <dbReference type="Proteomes" id="UP001456524"/>
    </source>
</evidence>
<evidence type="ECO:0000256" key="1">
    <source>
        <dbReference type="SAM" id="MobiDB-lite"/>
    </source>
</evidence>
<feature type="compositionally biased region" description="Low complexity" evidence="1">
    <location>
        <begin position="103"/>
        <end position="133"/>
    </location>
</feature>
<comment type="caution">
    <text evidence="2">The sequence shown here is derived from an EMBL/GenBank/DDBJ whole genome shotgun (WGS) entry which is preliminary data.</text>
</comment>
<feature type="compositionally biased region" description="Basic residues" evidence="1">
    <location>
        <begin position="141"/>
        <end position="151"/>
    </location>
</feature>
<dbReference type="Proteomes" id="UP001456524">
    <property type="component" value="Unassembled WGS sequence"/>
</dbReference>
<protein>
    <submittedName>
        <fullName evidence="2">Uncharacterized protein</fullName>
    </submittedName>
</protein>
<sequence length="186" mass="20463">MCSWARRKRVARRGSWVHRRTDCVYIYLVDQGPCCVSPWLGARGASVPPLFTQLPRPARARESSSPIPRRRRERDWTSLSSSFVSSSIPGHPFLSPPAPPPRALNLAPAPRAKAPSVQPATPSQKPAASSQSSLVRSTPPRPHHLSNHHLPRPQTDYVLDQSGPIASYFSPLHARQPVALIAACPR</sequence>
<reference evidence="2 3" key="1">
    <citation type="journal article" date="2022" name="G3 (Bethesda)">
        <title>Enemy or ally: a genomic approach to elucidate the lifestyle of Phyllosticta citrichinaensis.</title>
        <authorList>
            <person name="Buijs V.A."/>
            <person name="Groenewald J.Z."/>
            <person name="Haridas S."/>
            <person name="LaButti K.M."/>
            <person name="Lipzen A."/>
            <person name="Martin F.M."/>
            <person name="Barry K."/>
            <person name="Grigoriev I.V."/>
            <person name="Crous P.W."/>
            <person name="Seidl M.F."/>
        </authorList>
    </citation>
    <scope>NUCLEOTIDE SEQUENCE [LARGE SCALE GENOMIC DNA]</scope>
    <source>
        <strain evidence="2 3">CBS 129764</strain>
    </source>
</reference>
<feature type="compositionally biased region" description="Low complexity" evidence="1">
    <location>
        <begin position="78"/>
        <end position="87"/>
    </location>
</feature>
<feature type="region of interest" description="Disordered" evidence="1">
    <location>
        <begin position="48"/>
        <end position="158"/>
    </location>
</feature>
<gene>
    <name evidence="2" type="ORF">IWX90DRAFT_132729</name>
</gene>
<keyword evidence="3" id="KW-1185">Reference proteome</keyword>
<name>A0ABR1Y582_9PEZI</name>